<dbReference type="AlphaFoldDB" id="A0A9W6PAF6"/>
<dbReference type="InterPro" id="IPR032710">
    <property type="entry name" value="NTF2-like_dom_sf"/>
</dbReference>
<sequence>MADEPHPRTPEEVFREGLARLWRDDLAGYLDLLDDEVVFEFPFAPQGRPRRLEGKSDVAAYMAHLPGTLDVDKAPSVRIHGTTDPGALIAEMSIEGRIKATAAPFSQQYVVFLDVVDGRITSYRDYWNPLAVLDMAAGS</sequence>
<name>A0A9W6PAF6_9ACTN</name>
<keyword evidence="3" id="KW-1185">Reference proteome</keyword>
<accession>A0A9W6PAF6</accession>
<comment type="caution">
    <text evidence="2">The sequence shown here is derived from an EMBL/GenBank/DDBJ whole genome shotgun (WGS) entry which is preliminary data.</text>
</comment>
<dbReference type="Pfam" id="PF12680">
    <property type="entry name" value="SnoaL_2"/>
    <property type="match status" value="1"/>
</dbReference>
<evidence type="ECO:0000313" key="2">
    <source>
        <dbReference type="EMBL" id="GLU49963.1"/>
    </source>
</evidence>
<feature type="domain" description="SnoaL-like" evidence="1">
    <location>
        <begin position="17"/>
        <end position="122"/>
    </location>
</feature>
<gene>
    <name evidence="2" type="primary">yesE</name>
    <name evidence="2" type="ORF">Nans01_43140</name>
</gene>
<evidence type="ECO:0000313" key="3">
    <source>
        <dbReference type="Proteomes" id="UP001165092"/>
    </source>
</evidence>
<protein>
    <recommendedName>
        <fullName evidence="1">SnoaL-like domain-containing protein</fullName>
    </recommendedName>
</protein>
<dbReference type="SUPFAM" id="SSF54427">
    <property type="entry name" value="NTF2-like"/>
    <property type="match status" value="1"/>
</dbReference>
<dbReference type="Gene3D" id="3.10.450.50">
    <property type="match status" value="1"/>
</dbReference>
<dbReference type="Proteomes" id="UP001165092">
    <property type="component" value="Unassembled WGS sequence"/>
</dbReference>
<dbReference type="RefSeq" id="WP_285761502.1">
    <property type="nucleotide sequence ID" value="NZ_BSQG01000010.1"/>
</dbReference>
<reference evidence="2" key="1">
    <citation type="submission" date="2023-02" db="EMBL/GenBank/DDBJ databases">
        <title>Nocardiopsis ansamitocini NBRC 112285.</title>
        <authorList>
            <person name="Ichikawa N."/>
            <person name="Sato H."/>
            <person name="Tonouchi N."/>
        </authorList>
    </citation>
    <scope>NUCLEOTIDE SEQUENCE</scope>
    <source>
        <strain evidence="2">NBRC 112285</strain>
    </source>
</reference>
<organism evidence="2 3">
    <name type="scientific">Nocardiopsis ansamitocini</name>
    <dbReference type="NCBI Taxonomy" id="1670832"/>
    <lineage>
        <taxon>Bacteria</taxon>
        <taxon>Bacillati</taxon>
        <taxon>Actinomycetota</taxon>
        <taxon>Actinomycetes</taxon>
        <taxon>Streptosporangiales</taxon>
        <taxon>Nocardiopsidaceae</taxon>
        <taxon>Nocardiopsis</taxon>
    </lineage>
</organism>
<evidence type="ECO:0000259" key="1">
    <source>
        <dbReference type="Pfam" id="PF12680"/>
    </source>
</evidence>
<proteinExistence type="predicted"/>
<dbReference type="EMBL" id="BSQG01000010">
    <property type="protein sequence ID" value="GLU49963.1"/>
    <property type="molecule type" value="Genomic_DNA"/>
</dbReference>
<dbReference type="InterPro" id="IPR037401">
    <property type="entry name" value="SnoaL-like"/>
</dbReference>